<dbReference type="InterPro" id="IPR015655">
    <property type="entry name" value="PP2C"/>
</dbReference>
<organism evidence="2 3">
    <name type="scientific">Stieleria marina</name>
    <dbReference type="NCBI Taxonomy" id="1930275"/>
    <lineage>
        <taxon>Bacteria</taxon>
        <taxon>Pseudomonadati</taxon>
        <taxon>Planctomycetota</taxon>
        <taxon>Planctomycetia</taxon>
        <taxon>Pirellulales</taxon>
        <taxon>Pirellulaceae</taxon>
        <taxon>Stieleria</taxon>
    </lineage>
</organism>
<dbReference type="Pfam" id="PF13672">
    <property type="entry name" value="PP2C_2"/>
    <property type="match status" value="1"/>
</dbReference>
<dbReference type="SMART" id="SM00331">
    <property type="entry name" value="PP2C_SIG"/>
    <property type="match status" value="1"/>
</dbReference>
<evidence type="ECO:0000313" key="2">
    <source>
        <dbReference type="EMBL" id="QDT08698.1"/>
    </source>
</evidence>
<gene>
    <name evidence="2" type="primary">stp_1</name>
    <name evidence="2" type="ORF">K239x_06390</name>
</gene>
<dbReference type="EMBL" id="CP036526">
    <property type="protein sequence ID" value="QDT08698.1"/>
    <property type="molecule type" value="Genomic_DNA"/>
</dbReference>
<accession>A0A517NNJ1</accession>
<protein>
    <submittedName>
        <fullName evidence="2">Serine/threonine phosphatase stp</fullName>
        <ecNumber evidence="2">3.1.3.16</ecNumber>
    </submittedName>
</protein>
<name>A0A517NNJ1_9BACT</name>
<dbReference type="CDD" id="cd00143">
    <property type="entry name" value="PP2Cc"/>
    <property type="match status" value="1"/>
</dbReference>
<keyword evidence="2" id="KW-0378">Hydrolase</keyword>
<dbReference type="RefSeq" id="WP_419189611.1">
    <property type="nucleotide sequence ID" value="NZ_CP036526.1"/>
</dbReference>
<dbReference type="InterPro" id="IPR036457">
    <property type="entry name" value="PPM-type-like_dom_sf"/>
</dbReference>
<feature type="domain" description="PPM-type phosphatase" evidence="1">
    <location>
        <begin position="14"/>
        <end position="282"/>
    </location>
</feature>
<dbReference type="Gene3D" id="3.60.40.10">
    <property type="entry name" value="PPM-type phosphatase domain"/>
    <property type="match status" value="1"/>
</dbReference>
<dbReference type="InterPro" id="IPR001932">
    <property type="entry name" value="PPM-type_phosphatase-like_dom"/>
</dbReference>
<sequence length="326" mass="35456">MTAEESDDFTVSTAYGATDVGRKRETNQDQFLIAKLNKSMLVSSTSLPMETQSRLYGGEQGQLLLVADGMGGHAAGEKASSLAVDQLIRQLLNSVHWFFQVDHDCEEDFVDALKGLLQNAHKRILAESAANLTQQGMGTTLTMAHLMWPRMYVVHAGDSRCYLIRDGVAQQLTTDHTLAHQLVEAGGLKPEEEATSRWSNVLWNVLGGRADGDLIAEVRRADLKEGDTVVLCSDGLHRYVDSEKLAAIVKQHKDPRAICDRLIEIANQAGGEDNITVVVSRPEGGQDAAESLIDHADLSEDAIATSIETEVEPFSTDSSLQDTLPG</sequence>
<dbReference type="PROSITE" id="PS51746">
    <property type="entry name" value="PPM_2"/>
    <property type="match status" value="1"/>
</dbReference>
<proteinExistence type="predicted"/>
<dbReference type="SMART" id="SM00332">
    <property type="entry name" value="PP2Cc"/>
    <property type="match status" value="1"/>
</dbReference>
<evidence type="ECO:0000313" key="3">
    <source>
        <dbReference type="Proteomes" id="UP000319817"/>
    </source>
</evidence>
<dbReference type="AlphaFoldDB" id="A0A517NNJ1"/>
<dbReference type="EC" id="3.1.3.16" evidence="2"/>
<dbReference type="Proteomes" id="UP000319817">
    <property type="component" value="Chromosome"/>
</dbReference>
<dbReference type="SUPFAM" id="SSF81606">
    <property type="entry name" value="PP2C-like"/>
    <property type="match status" value="1"/>
</dbReference>
<keyword evidence="3" id="KW-1185">Reference proteome</keyword>
<dbReference type="GO" id="GO:0004722">
    <property type="term" value="F:protein serine/threonine phosphatase activity"/>
    <property type="evidence" value="ECO:0007669"/>
    <property type="project" value="UniProtKB-EC"/>
</dbReference>
<reference evidence="2 3" key="1">
    <citation type="submission" date="2019-02" db="EMBL/GenBank/DDBJ databases">
        <title>Deep-cultivation of Planctomycetes and their phenomic and genomic characterization uncovers novel biology.</title>
        <authorList>
            <person name="Wiegand S."/>
            <person name="Jogler M."/>
            <person name="Boedeker C."/>
            <person name="Pinto D."/>
            <person name="Vollmers J."/>
            <person name="Rivas-Marin E."/>
            <person name="Kohn T."/>
            <person name="Peeters S.H."/>
            <person name="Heuer A."/>
            <person name="Rast P."/>
            <person name="Oberbeckmann S."/>
            <person name="Bunk B."/>
            <person name="Jeske O."/>
            <person name="Meyerdierks A."/>
            <person name="Storesund J.E."/>
            <person name="Kallscheuer N."/>
            <person name="Luecker S."/>
            <person name="Lage O.M."/>
            <person name="Pohl T."/>
            <person name="Merkel B.J."/>
            <person name="Hornburger P."/>
            <person name="Mueller R.-W."/>
            <person name="Bruemmer F."/>
            <person name="Labrenz M."/>
            <person name="Spormann A.M."/>
            <person name="Op den Camp H."/>
            <person name="Overmann J."/>
            <person name="Amann R."/>
            <person name="Jetten M.S.M."/>
            <person name="Mascher T."/>
            <person name="Medema M.H."/>
            <person name="Devos D.P."/>
            <person name="Kaster A.-K."/>
            <person name="Ovreas L."/>
            <person name="Rohde M."/>
            <person name="Galperin M.Y."/>
            <person name="Jogler C."/>
        </authorList>
    </citation>
    <scope>NUCLEOTIDE SEQUENCE [LARGE SCALE GENOMIC DNA]</scope>
    <source>
        <strain evidence="2 3">K23_9</strain>
    </source>
</reference>
<dbReference type="PANTHER" id="PTHR47992">
    <property type="entry name" value="PROTEIN PHOSPHATASE"/>
    <property type="match status" value="1"/>
</dbReference>
<evidence type="ECO:0000259" key="1">
    <source>
        <dbReference type="PROSITE" id="PS51746"/>
    </source>
</evidence>